<evidence type="ECO:0000256" key="1">
    <source>
        <dbReference type="PIRNR" id="PIRNR006386"/>
    </source>
</evidence>
<reference evidence="4 5" key="1">
    <citation type="submission" date="2019-07" db="EMBL/GenBank/DDBJ databases">
        <title>Genomic Encyclopedia of Archaeal and Bacterial Type Strains, Phase II (KMG-II): from individual species to whole genera.</title>
        <authorList>
            <person name="Goeker M."/>
        </authorList>
    </citation>
    <scope>NUCLEOTIDE SEQUENCE [LARGE SCALE GENOMIC DNA]</scope>
    <source>
        <strain evidence="4 5">ATCC BAA-2084</strain>
    </source>
</reference>
<keyword evidence="5" id="KW-1185">Reference proteome</keyword>
<dbReference type="PIRSF" id="PIRSF006386">
    <property type="entry name" value="HCCAis_GSTk"/>
    <property type="match status" value="1"/>
</dbReference>
<protein>
    <recommendedName>
        <fullName evidence="1">2-hydroxychromene-2-carboxylate isomerase</fullName>
        <ecNumber evidence="1">5.99.1.4</ecNumber>
    </recommendedName>
</protein>
<dbReference type="SUPFAM" id="SSF52833">
    <property type="entry name" value="Thioredoxin-like"/>
    <property type="match status" value="1"/>
</dbReference>
<evidence type="ECO:0000256" key="2">
    <source>
        <dbReference type="PIRSR" id="PIRSR006386-1"/>
    </source>
</evidence>
<evidence type="ECO:0000313" key="4">
    <source>
        <dbReference type="EMBL" id="TWJ10257.1"/>
    </source>
</evidence>
<accession>A0A562UXD2</accession>
<dbReference type="InterPro" id="IPR051924">
    <property type="entry name" value="GST_Kappa/NadH"/>
</dbReference>
<dbReference type="InterPro" id="IPR036249">
    <property type="entry name" value="Thioredoxin-like_sf"/>
</dbReference>
<dbReference type="Proteomes" id="UP000320547">
    <property type="component" value="Unassembled WGS sequence"/>
</dbReference>
<dbReference type="STRING" id="476157.GCA_001663155_01438"/>
<dbReference type="InterPro" id="IPR001853">
    <property type="entry name" value="DSBA-like_thioredoxin_dom"/>
</dbReference>
<comment type="similarity">
    <text evidence="1">Belongs to the GST superfamily. NadH family.</text>
</comment>
<dbReference type="Pfam" id="PF01323">
    <property type="entry name" value="DSBA"/>
    <property type="match status" value="1"/>
</dbReference>
<evidence type="ECO:0000259" key="3">
    <source>
        <dbReference type="Pfam" id="PF01323"/>
    </source>
</evidence>
<feature type="domain" description="DSBA-like thioredoxin" evidence="3">
    <location>
        <begin position="15"/>
        <end position="214"/>
    </location>
</feature>
<gene>
    <name evidence="4" type="ORF">JN10_1918</name>
</gene>
<dbReference type="Gene3D" id="3.40.30.10">
    <property type="entry name" value="Glutaredoxin"/>
    <property type="match status" value="1"/>
</dbReference>
<dbReference type="EMBL" id="VLLK01000001">
    <property type="protein sequence ID" value="TWJ10257.1"/>
    <property type="molecule type" value="Genomic_DNA"/>
</dbReference>
<dbReference type="PANTHER" id="PTHR42943">
    <property type="entry name" value="GLUTATHIONE S-TRANSFERASE KAPPA"/>
    <property type="match status" value="1"/>
</dbReference>
<feature type="active site" description="Nucleophile" evidence="2">
    <location>
        <position position="22"/>
    </location>
</feature>
<name>A0A562UXD2_9SPHN</name>
<evidence type="ECO:0000313" key="5">
    <source>
        <dbReference type="Proteomes" id="UP000320547"/>
    </source>
</evidence>
<organism evidence="4 5">
    <name type="scientific">Altererythrobacter ishigakiensis</name>
    <dbReference type="NCBI Taxonomy" id="476157"/>
    <lineage>
        <taxon>Bacteria</taxon>
        <taxon>Pseudomonadati</taxon>
        <taxon>Pseudomonadota</taxon>
        <taxon>Alphaproteobacteria</taxon>
        <taxon>Sphingomonadales</taxon>
        <taxon>Erythrobacteraceae</taxon>
        <taxon>Altererythrobacter</taxon>
    </lineage>
</organism>
<dbReference type="EC" id="5.99.1.4" evidence="1"/>
<comment type="caution">
    <text evidence="4">The sequence shown here is derived from an EMBL/GenBank/DDBJ whole genome shotgun (WGS) entry which is preliminary data.</text>
</comment>
<keyword evidence="1 4" id="KW-0413">Isomerase</keyword>
<dbReference type="InterPro" id="IPR014440">
    <property type="entry name" value="HCCAis_GSTk"/>
</dbReference>
<proteinExistence type="inferred from homology"/>
<comment type="catalytic activity">
    <reaction evidence="1">
        <text>2-hydroxychromene-2-carboxylate = (3E)-4-(2-hydroxyphenyl)-2-oxobut-3-enoate</text>
        <dbReference type="Rhea" id="RHEA:27401"/>
        <dbReference type="ChEBI" id="CHEBI:59350"/>
        <dbReference type="ChEBI" id="CHEBI:59353"/>
        <dbReference type="EC" id="5.99.1.4"/>
    </reaction>
</comment>
<dbReference type="GO" id="GO:0018845">
    <property type="term" value="F:2-hydroxychromene-2-carboxylate isomerase activity"/>
    <property type="evidence" value="ECO:0007669"/>
    <property type="project" value="UniProtKB-UniRule"/>
</dbReference>
<sequence length="225" mass="25119">MPFAASVRRMTLAADLFFSFRSPYSYLAIGRYRDLSETHNVDITLRPVYPIAIRDPDILFTGTPLAGRYIFMDAARSAQMLGIPYRWPRPDPIVQNLATREIAAEQPYIYRLTRMGQAAANRGKGLAFADEVSKIIWSGNTDDWHEGAHMAQAVARAGLDLAELDAEVSAQAEELDAEIAANEKALEAGGHWGVPTLVFEGEPFFGQDRVEMAKWRMEQKGLAKR</sequence>
<dbReference type="AlphaFoldDB" id="A0A562UXD2"/>
<dbReference type="GO" id="GO:0016491">
    <property type="term" value="F:oxidoreductase activity"/>
    <property type="evidence" value="ECO:0007669"/>
    <property type="project" value="InterPro"/>
</dbReference>
<dbReference type="PANTHER" id="PTHR42943:SF2">
    <property type="entry name" value="GLUTATHIONE S-TRANSFERASE KAPPA 1"/>
    <property type="match status" value="1"/>
</dbReference>